<gene>
    <name evidence="4" type="ORF">A3A65_04895</name>
</gene>
<dbReference type="CDD" id="cd00438">
    <property type="entry name" value="cupin_RmlC"/>
    <property type="match status" value="1"/>
</dbReference>
<dbReference type="AlphaFoldDB" id="A0A1G1W494"/>
<dbReference type="GO" id="GO:0000271">
    <property type="term" value="P:polysaccharide biosynthetic process"/>
    <property type="evidence" value="ECO:0007669"/>
    <property type="project" value="TreeGrafter"/>
</dbReference>
<dbReference type="Pfam" id="PF00908">
    <property type="entry name" value="dTDP_sugar_isom"/>
    <property type="match status" value="1"/>
</dbReference>
<dbReference type="EC" id="5.1.3.13" evidence="3"/>
<dbReference type="PANTHER" id="PTHR21047">
    <property type="entry name" value="DTDP-6-DEOXY-D-GLUCOSE-3,5 EPIMERASE"/>
    <property type="match status" value="1"/>
</dbReference>
<protein>
    <recommendedName>
        <fullName evidence="3">dTDP-4-dehydrorhamnose 3,5-epimerase</fullName>
        <ecNumber evidence="3">5.1.3.13</ecNumber>
    </recommendedName>
    <alternativeName>
        <fullName evidence="3">Thymidine diphospho-4-keto-rhamnose 3,5-epimerase</fullName>
    </alternativeName>
</protein>
<comment type="caution">
    <text evidence="4">The sequence shown here is derived from an EMBL/GenBank/DDBJ whole genome shotgun (WGS) entry which is preliminary data.</text>
</comment>
<evidence type="ECO:0000256" key="1">
    <source>
        <dbReference type="PIRSR" id="PIRSR600888-1"/>
    </source>
</evidence>
<dbReference type="PANTHER" id="PTHR21047:SF2">
    <property type="entry name" value="THYMIDINE DIPHOSPHO-4-KETO-RHAMNOSE 3,5-EPIMERASE"/>
    <property type="match status" value="1"/>
</dbReference>
<comment type="subunit">
    <text evidence="3">Homodimer.</text>
</comment>
<accession>A0A1G1W494</accession>
<dbReference type="InterPro" id="IPR014710">
    <property type="entry name" value="RmlC-like_jellyroll"/>
</dbReference>
<keyword evidence="3" id="KW-0413">Isomerase</keyword>
<comment type="catalytic activity">
    <reaction evidence="3">
        <text>dTDP-4-dehydro-6-deoxy-alpha-D-glucose = dTDP-4-dehydro-beta-L-rhamnose</text>
        <dbReference type="Rhea" id="RHEA:16969"/>
        <dbReference type="ChEBI" id="CHEBI:57649"/>
        <dbReference type="ChEBI" id="CHEBI:62830"/>
        <dbReference type="EC" id="5.1.3.13"/>
    </reaction>
</comment>
<reference evidence="4 5" key="1">
    <citation type="journal article" date="2016" name="Nat. Commun.">
        <title>Thousands of microbial genomes shed light on interconnected biogeochemical processes in an aquifer system.</title>
        <authorList>
            <person name="Anantharaman K."/>
            <person name="Brown C.T."/>
            <person name="Hug L.A."/>
            <person name="Sharon I."/>
            <person name="Castelle C.J."/>
            <person name="Probst A.J."/>
            <person name="Thomas B.C."/>
            <person name="Singh A."/>
            <person name="Wilkins M.J."/>
            <person name="Karaoz U."/>
            <person name="Brodie E.L."/>
            <person name="Williams K.H."/>
            <person name="Hubbard S.S."/>
            <person name="Banfield J.F."/>
        </authorList>
    </citation>
    <scope>NUCLEOTIDE SEQUENCE [LARGE SCALE GENOMIC DNA]</scope>
</reference>
<feature type="active site" description="Proton donor" evidence="1">
    <location>
        <position position="132"/>
    </location>
</feature>
<dbReference type="GO" id="GO:0019305">
    <property type="term" value="P:dTDP-rhamnose biosynthetic process"/>
    <property type="evidence" value="ECO:0007669"/>
    <property type="project" value="UniProtKB-UniRule"/>
</dbReference>
<proteinExistence type="inferred from homology"/>
<dbReference type="InterPro" id="IPR000888">
    <property type="entry name" value="RmlC-like"/>
</dbReference>
<dbReference type="SUPFAM" id="SSF51182">
    <property type="entry name" value="RmlC-like cupins"/>
    <property type="match status" value="1"/>
</dbReference>
<feature type="active site" description="Proton acceptor" evidence="1">
    <location>
        <position position="62"/>
    </location>
</feature>
<evidence type="ECO:0000256" key="3">
    <source>
        <dbReference type="RuleBase" id="RU364069"/>
    </source>
</evidence>
<feature type="site" description="Participates in a stacking interaction with the thymidine ring of dTDP-4-oxo-6-deoxyglucose" evidence="2">
    <location>
        <position position="138"/>
    </location>
</feature>
<dbReference type="EMBL" id="MHCL01000003">
    <property type="protein sequence ID" value="OGY22461.1"/>
    <property type="molecule type" value="Genomic_DNA"/>
</dbReference>
<dbReference type="Gene3D" id="2.60.120.10">
    <property type="entry name" value="Jelly Rolls"/>
    <property type="match status" value="1"/>
</dbReference>
<evidence type="ECO:0000313" key="4">
    <source>
        <dbReference type="EMBL" id="OGY22461.1"/>
    </source>
</evidence>
<dbReference type="STRING" id="1797593.A3A65_04895"/>
<comment type="function">
    <text evidence="3">Catalyzes the epimerization of the C3' and C5'positions of dTDP-6-deoxy-D-xylo-4-hexulose, forming dTDP-6-deoxy-L-lyxo-4-hexulose.</text>
</comment>
<dbReference type="UniPathway" id="UPA00124"/>
<name>A0A1G1W494_9BACT</name>
<dbReference type="Proteomes" id="UP000176723">
    <property type="component" value="Unassembled WGS sequence"/>
</dbReference>
<dbReference type="NCBIfam" id="TIGR01221">
    <property type="entry name" value="rmlC"/>
    <property type="match status" value="1"/>
</dbReference>
<sequence length="179" mass="20801">MRFSATSIHGAYVLDLEKREDDRGFFARTWDSSEFKKRGLSAKFVQASMSSTSKSGTLRGMHFQKPPHAENKLIRVTRGIMYDVMIDLREHSQTYMQWFGTELSDTNRLSLYIPEGIAHGFITLSDNVEIHYFMTSYYKQESQTGVRYDDPAFKIKWPIEVAKISEKDASYPDFRRDSV</sequence>
<evidence type="ECO:0000256" key="2">
    <source>
        <dbReference type="PIRSR" id="PIRSR600888-3"/>
    </source>
</evidence>
<comment type="pathway">
    <text evidence="3">Carbohydrate biosynthesis; dTDP-L-rhamnose biosynthesis.</text>
</comment>
<dbReference type="InterPro" id="IPR011051">
    <property type="entry name" value="RmlC_Cupin_sf"/>
</dbReference>
<organism evidence="4 5">
    <name type="scientific">Candidatus Chisholmbacteria bacterium RIFCSPLOWO2_01_FULL_49_14</name>
    <dbReference type="NCBI Taxonomy" id="1797593"/>
    <lineage>
        <taxon>Bacteria</taxon>
        <taxon>Candidatus Chisholmiibacteriota</taxon>
    </lineage>
</organism>
<comment type="similarity">
    <text evidence="3">Belongs to the dTDP-4-dehydrorhamnose 3,5-epimerase family.</text>
</comment>
<dbReference type="GO" id="GO:0008830">
    <property type="term" value="F:dTDP-4-dehydrorhamnose 3,5-epimerase activity"/>
    <property type="evidence" value="ECO:0007669"/>
    <property type="project" value="UniProtKB-UniRule"/>
</dbReference>
<dbReference type="GO" id="GO:0005829">
    <property type="term" value="C:cytosol"/>
    <property type="evidence" value="ECO:0007669"/>
    <property type="project" value="TreeGrafter"/>
</dbReference>
<evidence type="ECO:0000313" key="5">
    <source>
        <dbReference type="Proteomes" id="UP000176723"/>
    </source>
</evidence>